<keyword evidence="1" id="KW-0560">Oxidoreductase</keyword>
<gene>
    <name evidence="3" type="ORF">ENN51_00775</name>
</gene>
<dbReference type="GO" id="GO:0016625">
    <property type="term" value="F:oxidoreductase activity, acting on the aldehyde or oxo group of donors, iron-sulfur protein as acceptor"/>
    <property type="evidence" value="ECO:0007669"/>
    <property type="project" value="UniProtKB-ARBA"/>
</dbReference>
<protein>
    <submittedName>
        <fullName evidence="3">2-oxoacid:ferredoxin oxidoreductase subunit beta</fullName>
    </submittedName>
</protein>
<dbReference type="PANTHER" id="PTHR48084">
    <property type="entry name" value="2-OXOGLUTARATE OXIDOREDUCTASE SUBUNIT KORB-RELATED"/>
    <property type="match status" value="1"/>
</dbReference>
<name>A0A7V0T4J7_UNCW3</name>
<dbReference type="InterPro" id="IPR029061">
    <property type="entry name" value="THDP-binding"/>
</dbReference>
<dbReference type="PANTHER" id="PTHR48084:SF1">
    <property type="entry name" value="2-OXOGLUTARATE SYNTHASE SUBUNIT KORB"/>
    <property type="match status" value="1"/>
</dbReference>
<feature type="domain" description="Thiamine pyrophosphate enzyme TPP-binding" evidence="2">
    <location>
        <begin position="72"/>
        <end position="215"/>
    </location>
</feature>
<accession>A0A7V0T4J7</accession>
<reference evidence="3" key="1">
    <citation type="journal article" date="2020" name="mSystems">
        <title>Genome- and Community-Level Interaction Insights into Carbon Utilization and Element Cycling Functions of Hydrothermarchaeota in Hydrothermal Sediment.</title>
        <authorList>
            <person name="Zhou Z."/>
            <person name="Liu Y."/>
            <person name="Xu W."/>
            <person name="Pan J."/>
            <person name="Luo Z.H."/>
            <person name="Li M."/>
        </authorList>
    </citation>
    <scope>NUCLEOTIDE SEQUENCE [LARGE SCALE GENOMIC DNA]</scope>
    <source>
        <strain evidence="3">SpSt-1182</strain>
    </source>
</reference>
<dbReference type="CDD" id="cd03375">
    <property type="entry name" value="TPP_OGFOR"/>
    <property type="match status" value="1"/>
</dbReference>
<dbReference type="Pfam" id="PF02775">
    <property type="entry name" value="TPP_enzyme_C"/>
    <property type="match status" value="1"/>
</dbReference>
<sequence>MSELLTTPAPGGPVVEEERHPHEPFLRMDRIPHIWCSTCGLGTVLNCYITAIQRSSVPRADHTIVSGIGCTGRAAGYVKIDSFHTTHGRALPFATGLKLANPRLKVTVFSGDGDLVAIGGNHLIHAARRNMDMTVICVNNFNYAMTGGQFGPTTPEGAKLTTAPYGSYEHPFNIPFLVDSCGATYVARWTSLHVREMIETLVEALNHRGFSFVEVISPCPTVYARRNRLGTGLDLLKYYHDSAEVRHGADTRDVDISFKGRIIVGRFVQRCKPTYLDTMDAALGRSVGKEFVCYEGPMQASDGRS</sequence>
<evidence type="ECO:0000259" key="2">
    <source>
        <dbReference type="Pfam" id="PF02775"/>
    </source>
</evidence>
<dbReference type="SUPFAM" id="SSF52518">
    <property type="entry name" value="Thiamin diphosphate-binding fold (THDP-binding)"/>
    <property type="match status" value="1"/>
</dbReference>
<dbReference type="Proteomes" id="UP000885672">
    <property type="component" value="Unassembled WGS sequence"/>
</dbReference>
<comment type="caution">
    <text evidence="3">The sequence shown here is derived from an EMBL/GenBank/DDBJ whole genome shotgun (WGS) entry which is preliminary data.</text>
</comment>
<dbReference type="GO" id="GO:0045333">
    <property type="term" value="P:cellular respiration"/>
    <property type="evidence" value="ECO:0007669"/>
    <property type="project" value="UniProtKB-ARBA"/>
</dbReference>
<dbReference type="Gene3D" id="3.40.50.970">
    <property type="match status" value="1"/>
</dbReference>
<dbReference type="InterPro" id="IPR051457">
    <property type="entry name" value="2-oxoacid:Fd_oxidoreductase"/>
</dbReference>
<dbReference type="InterPro" id="IPR011766">
    <property type="entry name" value="TPP_enzyme_TPP-bd"/>
</dbReference>
<evidence type="ECO:0000256" key="1">
    <source>
        <dbReference type="ARBA" id="ARBA00023002"/>
    </source>
</evidence>
<dbReference type="EMBL" id="DSBX01000022">
    <property type="protein sequence ID" value="HDQ98808.1"/>
    <property type="molecule type" value="Genomic_DNA"/>
</dbReference>
<proteinExistence type="predicted"/>
<evidence type="ECO:0000313" key="3">
    <source>
        <dbReference type="EMBL" id="HDQ98808.1"/>
    </source>
</evidence>
<organism evidence="3">
    <name type="scientific">candidate division WOR-3 bacterium</name>
    <dbReference type="NCBI Taxonomy" id="2052148"/>
    <lineage>
        <taxon>Bacteria</taxon>
        <taxon>Bacteria division WOR-3</taxon>
    </lineage>
</organism>
<dbReference type="GO" id="GO:0030976">
    <property type="term" value="F:thiamine pyrophosphate binding"/>
    <property type="evidence" value="ECO:0007669"/>
    <property type="project" value="InterPro"/>
</dbReference>
<dbReference type="AlphaFoldDB" id="A0A7V0T4J7"/>